<evidence type="ECO:0000313" key="12">
    <source>
        <dbReference type="Proteomes" id="UP001151760"/>
    </source>
</evidence>
<dbReference type="PANTHER" id="PTHR37984:SF5">
    <property type="entry name" value="PROTEIN NYNRIN-LIKE"/>
    <property type="match status" value="1"/>
</dbReference>
<dbReference type="Pfam" id="PF17921">
    <property type="entry name" value="Integrase_H2C2"/>
    <property type="match status" value="1"/>
</dbReference>
<dbReference type="InterPro" id="IPR000477">
    <property type="entry name" value="RT_dom"/>
</dbReference>
<dbReference type="InterPro" id="IPR043502">
    <property type="entry name" value="DNA/RNA_pol_sf"/>
</dbReference>
<keyword evidence="4" id="KW-0255">Endonuclease</keyword>
<dbReference type="SUPFAM" id="SSF56672">
    <property type="entry name" value="DNA/RNA polymerases"/>
    <property type="match status" value="1"/>
</dbReference>
<dbReference type="InterPro" id="IPR001584">
    <property type="entry name" value="Integrase_cat-core"/>
</dbReference>
<reference evidence="11" key="2">
    <citation type="submission" date="2022-01" db="EMBL/GenBank/DDBJ databases">
        <authorList>
            <person name="Yamashiro T."/>
            <person name="Shiraishi A."/>
            <person name="Satake H."/>
            <person name="Nakayama K."/>
        </authorList>
    </citation>
    <scope>NUCLEOTIDE SEQUENCE</scope>
</reference>
<dbReference type="Pfam" id="PF00665">
    <property type="entry name" value="rve"/>
    <property type="match status" value="1"/>
</dbReference>
<feature type="region of interest" description="Disordered" evidence="7">
    <location>
        <begin position="582"/>
        <end position="630"/>
    </location>
</feature>
<dbReference type="InterPro" id="IPR036397">
    <property type="entry name" value="RNaseH_sf"/>
</dbReference>
<dbReference type="InterPro" id="IPR050951">
    <property type="entry name" value="Retrovirus_Pol_polyprotein"/>
</dbReference>
<evidence type="ECO:0000256" key="4">
    <source>
        <dbReference type="ARBA" id="ARBA00022759"/>
    </source>
</evidence>
<dbReference type="InterPro" id="IPR012337">
    <property type="entry name" value="RNaseH-like_sf"/>
</dbReference>
<evidence type="ECO:0000256" key="6">
    <source>
        <dbReference type="ARBA" id="ARBA00023268"/>
    </source>
</evidence>
<evidence type="ECO:0000256" key="1">
    <source>
        <dbReference type="ARBA" id="ARBA00022679"/>
    </source>
</evidence>
<dbReference type="PROSITE" id="PS50879">
    <property type="entry name" value="RNASE_H_1"/>
    <property type="match status" value="1"/>
</dbReference>
<accession>A0ABQ4YW18</accession>
<feature type="region of interest" description="Disordered" evidence="7">
    <location>
        <begin position="191"/>
        <end position="223"/>
    </location>
</feature>
<feature type="region of interest" description="Disordered" evidence="7">
    <location>
        <begin position="259"/>
        <end position="403"/>
    </location>
</feature>
<gene>
    <name evidence="11" type="ORF">Tco_0748501</name>
</gene>
<sequence length="1899" mass="214856">MRPLNMKLPSIVTWLLLLIIALADSWDFLDQRFAAIDGYRRRVGHKEEMWLVLWPRNGLEMLVIFLGMKEVHHQGLIHQDLIDTGTGVLQIRITPNSDLIKDRPTFISTDWRHPWDPTLRTLQRSRITKQENFTQRTPQAKKQSDQASRQVSKQASGSANTPYDLVFPAMGPSLGTTQTTATITSTEGLQRATFTTPPQTVPGTNTTEPPPPPLRNKGPELGADNLTLEGVATALAPNDFVSQNYETLVALMQEETKKRSSQSLQARLNFGPEDEVSPPRHRKERREKDNRRPPVFGRIGKQVLGTQTANLQNLDTHENNDRRISVRDRLGSRNVYSRLGQWRSPSESPLSSDSEDSQRKRRRRVSSSSEDTSDTEDAETGHWKSKNKYHGEEDEDMSRPWRRQKVDAFTRRISDFSEDKKRRMPANVKTYDGTGDPDDHLKIFESAATIENWPQPVWCHMFNSTLVGNARNWFSKLPRRSIDGFEELRRAFRLNFTQRKKCAKNPVELARVKQRQGESTSAYVERYKDECIHVKACPEILKISGFMNGINNPELIKRLNDRVPQTFDELMKRTRSFIQGEAAAADSRKGYSNNRSQEQSRRQSNDQSSSRNNSYRGQRGGRGNDKYTPLTMTPKEILATEGANFPRPPPMRTPEEQRVGNGYCEYHRQKGHTTNECVQLRQLIDKLVKEGRLDHLVKNIKEGKDKQRSGGKKDAPRDKADTIYMVQSWQRKTKQKVSQKFSHGSGISFPTLTADNAVVEPLTIEINAAGHDIHRMYIDGGASADILYEHCFQRLRPEVKSQLNPATTSLTGFTGEKIWPMGQLRLPVMVGNKEHSTTAWMNFMVIRSPSPYNGIIGRPGISAIRAVPSTAHGMLKFPVDGGIVTIYNTAAPPKECNTVTCDVTQTQRQHATKVTNLKVAIHPDYPEQEVSIGGSLSDTGRAAVCALLQRNLDIFAWEPKHMTGVPRSITEHKLKIRQGYSPVRQKKRGQAPERAKAILEEVHKLVEAGIMREVYYHDWLSNPVMVKKSDGSWRMCVDFTDLNKACPQDCYPLPEIDWKVESLCGYPFKCFLDAYKGYHQIQMAKDDEEKTAFHTSQGVYCYTKMPFGLKNAGATYQRLVDNAFEGQVGRNLEVYVDDLVIKSHTEDELVRDIVETFRALRKINMKLNPKKCTFGATEGMFLGYLIEPDGIKPCPEKTKAVIQLPSPRTMKEVQSLNGKLAGLNRFLSKSADKSLPLFKTLKKCTKKGDFRWTTEAEEAFTQLKQHIAALPTLVAPRPGEELIMYLSATHGAISAVLLTDRDSVQTPVYFVSKALKETEINYSAMEKLILALVFAAKRLRRYFQAHPIVVITDQPIKQVISKPDASGRLQKWSVLLGEHNISYRPRTAVKGQILADFLIEKPETDAVLPQSEVKLQEPWILFTDGSSCVDGSGAGLILTNPEGMEFTYALRFEFTATNNEAEYEALIAGLRIAARMGVRNLEANVDSRLVANHVLGEYVAKEDNMIQYLDKTKSLIQGFDRFTIRQVPRGDNKKADALSKIASTSFAHLSKQVLVEILKNKSISEMEISTVIEEQDPTWMTPIIEFISKGTLPLEQKEARRIRRTAQRFELRNGILYRRSFLQPWLRCVGPIQADYVLREIHAGSCSMHSGPRSVVARALRSGYYWPTMHRDARDMIKKCHDCQVHRPIPRQPQQELTPITSPWPFHKWGIDIAGPFPVAAGGLKFLIVAIDYFTKWIEARAVATITGNQVKRFVWDNIVCHFGLPGEIVSDNGKQFCDNPFKDWCARLSITQRFASVKHPQTNGLVERANRSLGEGIKARLDRHKGRWVEELSHQAFTGRLGAPLTTPSRNLFSSAKGIKGVTLDRHKIRNCRCATSGFEKVISGWAQRPLGGMPSQG</sequence>
<evidence type="ECO:0000259" key="9">
    <source>
        <dbReference type="PROSITE" id="PS50879"/>
    </source>
</evidence>
<dbReference type="GO" id="GO:0003964">
    <property type="term" value="F:RNA-directed DNA polymerase activity"/>
    <property type="evidence" value="ECO:0007669"/>
    <property type="project" value="UniProtKB-KW"/>
</dbReference>
<feature type="compositionally biased region" description="Basic and acidic residues" evidence="7">
    <location>
        <begin position="315"/>
        <end position="331"/>
    </location>
</feature>
<keyword evidence="11" id="KW-0695">RNA-directed DNA polymerase</keyword>
<proteinExistence type="predicted"/>
<keyword evidence="6" id="KW-0511">Multifunctional enzyme</keyword>
<feature type="chain" id="PRO_5047243616" evidence="8">
    <location>
        <begin position="26"/>
        <end position="1899"/>
    </location>
</feature>
<feature type="domain" description="Integrase catalytic" evidence="10">
    <location>
        <begin position="1701"/>
        <end position="1823"/>
    </location>
</feature>
<dbReference type="CDD" id="cd01647">
    <property type="entry name" value="RT_LTR"/>
    <property type="match status" value="1"/>
</dbReference>
<dbReference type="Pfam" id="PF17919">
    <property type="entry name" value="RT_RNaseH_2"/>
    <property type="match status" value="1"/>
</dbReference>
<dbReference type="InterPro" id="IPR002156">
    <property type="entry name" value="RNaseH_domain"/>
</dbReference>
<keyword evidence="4" id="KW-0378">Hydrolase</keyword>
<dbReference type="Gene3D" id="3.30.70.270">
    <property type="match status" value="2"/>
</dbReference>
<dbReference type="SUPFAM" id="SSF53098">
    <property type="entry name" value="Ribonuclease H-like"/>
    <property type="match status" value="2"/>
</dbReference>
<organism evidence="11 12">
    <name type="scientific">Tanacetum coccineum</name>
    <dbReference type="NCBI Taxonomy" id="301880"/>
    <lineage>
        <taxon>Eukaryota</taxon>
        <taxon>Viridiplantae</taxon>
        <taxon>Streptophyta</taxon>
        <taxon>Embryophyta</taxon>
        <taxon>Tracheophyta</taxon>
        <taxon>Spermatophyta</taxon>
        <taxon>Magnoliopsida</taxon>
        <taxon>eudicotyledons</taxon>
        <taxon>Gunneridae</taxon>
        <taxon>Pentapetalae</taxon>
        <taxon>asterids</taxon>
        <taxon>campanulids</taxon>
        <taxon>Asterales</taxon>
        <taxon>Asteraceae</taxon>
        <taxon>Asteroideae</taxon>
        <taxon>Anthemideae</taxon>
        <taxon>Anthemidinae</taxon>
        <taxon>Tanacetum</taxon>
    </lineage>
</organism>
<evidence type="ECO:0000313" key="11">
    <source>
        <dbReference type="EMBL" id="GJS81960.1"/>
    </source>
</evidence>
<keyword evidence="8" id="KW-0732">Signal</keyword>
<dbReference type="PROSITE" id="PS50994">
    <property type="entry name" value="INTEGRASE"/>
    <property type="match status" value="1"/>
</dbReference>
<dbReference type="InterPro" id="IPR005162">
    <property type="entry name" value="Retrotrans_gag_dom"/>
</dbReference>
<dbReference type="InterPro" id="IPR041588">
    <property type="entry name" value="Integrase_H2C2"/>
</dbReference>
<comment type="caution">
    <text evidence="11">The sequence shown here is derived from an EMBL/GenBank/DDBJ whole genome shotgun (WGS) entry which is preliminary data.</text>
</comment>
<evidence type="ECO:0000256" key="2">
    <source>
        <dbReference type="ARBA" id="ARBA00022695"/>
    </source>
</evidence>
<dbReference type="CDD" id="cd09279">
    <property type="entry name" value="RNase_HI_like"/>
    <property type="match status" value="1"/>
</dbReference>
<protein>
    <submittedName>
        <fullName evidence="11">Reverse transcriptase domain-containing protein</fullName>
    </submittedName>
</protein>
<dbReference type="EMBL" id="BQNB010010787">
    <property type="protein sequence ID" value="GJS81960.1"/>
    <property type="molecule type" value="Genomic_DNA"/>
</dbReference>
<keyword evidence="5" id="KW-0233">DNA recombination</keyword>
<evidence type="ECO:0000256" key="7">
    <source>
        <dbReference type="SAM" id="MobiDB-lite"/>
    </source>
</evidence>
<reference evidence="11" key="1">
    <citation type="journal article" date="2022" name="Int. J. Mol. Sci.">
        <title>Draft Genome of Tanacetum Coccineum: Genomic Comparison of Closely Related Tanacetum-Family Plants.</title>
        <authorList>
            <person name="Yamashiro T."/>
            <person name="Shiraishi A."/>
            <person name="Nakayama K."/>
            <person name="Satake H."/>
        </authorList>
    </citation>
    <scope>NUCLEOTIDE SEQUENCE</scope>
</reference>
<dbReference type="InterPro" id="IPR041577">
    <property type="entry name" value="RT_RNaseH_2"/>
</dbReference>
<name>A0ABQ4YW18_9ASTR</name>
<dbReference type="Pfam" id="PF00078">
    <property type="entry name" value="RVT_1"/>
    <property type="match status" value="1"/>
</dbReference>
<evidence type="ECO:0000256" key="5">
    <source>
        <dbReference type="ARBA" id="ARBA00023172"/>
    </source>
</evidence>
<keyword evidence="2" id="KW-0548">Nucleotidyltransferase</keyword>
<feature type="signal peptide" evidence="8">
    <location>
        <begin position="1"/>
        <end position="25"/>
    </location>
</feature>
<dbReference type="InterPro" id="IPR043128">
    <property type="entry name" value="Rev_trsase/Diguanyl_cyclase"/>
</dbReference>
<dbReference type="Gene3D" id="3.10.10.10">
    <property type="entry name" value="HIV Type 1 Reverse Transcriptase, subunit A, domain 1"/>
    <property type="match status" value="1"/>
</dbReference>
<feature type="domain" description="RNase H type-1" evidence="9">
    <location>
        <begin position="1415"/>
        <end position="1544"/>
    </location>
</feature>
<dbReference type="InterPro" id="IPR021109">
    <property type="entry name" value="Peptidase_aspartic_dom_sf"/>
</dbReference>
<evidence type="ECO:0000256" key="8">
    <source>
        <dbReference type="SAM" id="SignalP"/>
    </source>
</evidence>
<dbReference type="Pfam" id="PF13456">
    <property type="entry name" value="RVT_3"/>
    <property type="match status" value="1"/>
</dbReference>
<keyword evidence="12" id="KW-1185">Reference proteome</keyword>
<feature type="region of interest" description="Disordered" evidence="7">
    <location>
        <begin position="122"/>
        <end position="161"/>
    </location>
</feature>
<keyword evidence="3" id="KW-0540">Nuclease</keyword>
<dbReference type="PANTHER" id="PTHR37984">
    <property type="entry name" value="PROTEIN CBG26694"/>
    <property type="match status" value="1"/>
</dbReference>
<feature type="region of interest" description="Disordered" evidence="7">
    <location>
        <begin position="699"/>
        <end position="720"/>
    </location>
</feature>
<feature type="compositionally biased region" description="Polar residues" evidence="7">
    <location>
        <begin position="304"/>
        <end position="314"/>
    </location>
</feature>
<feature type="compositionally biased region" description="Low complexity" evidence="7">
    <location>
        <begin position="605"/>
        <end position="614"/>
    </location>
</feature>
<evidence type="ECO:0000259" key="10">
    <source>
        <dbReference type="PROSITE" id="PS50994"/>
    </source>
</evidence>
<keyword evidence="1" id="KW-0808">Transferase</keyword>
<dbReference type="Proteomes" id="UP001151760">
    <property type="component" value="Unassembled WGS sequence"/>
</dbReference>
<dbReference type="Gene3D" id="3.30.420.10">
    <property type="entry name" value="Ribonuclease H-like superfamily/Ribonuclease H"/>
    <property type="match status" value="2"/>
</dbReference>
<dbReference type="Gene3D" id="2.40.70.10">
    <property type="entry name" value="Acid Proteases"/>
    <property type="match status" value="1"/>
</dbReference>
<dbReference type="Pfam" id="PF03732">
    <property type="entry name" value="Retrotrans_gag"/>
    <property type="match status" value="1"/>
</dbReference>
<evidence type="ECO:0000256" key="3">
    <source>
        <dbReference type="ARBA" id="ARBA00022722"/>
    </source>
</evidence>
<dbReference type="Gene3D" id="1.10.340.70">
    <property type="match status" value="1"/>
</dbReference>